<evidence type="ECO:0000313" key="2">
    <source>
        <dbReference type="EMBL" id="CBJ90163.1"/>
    </source>
</evidence>
<keyword evidence="1" id="KW-0812">Transmembrane</keyword>
<organism evidence="2 3">
    <name type="scientific">Xenorhabdus nematophila (strain ATCC 19061 / DSM 3370 / CCUG 14189 / LMG 1036 / NCIMB 9965 / AN6)</name>
    <dbReference type="NCBI Taxonomy" id="406817"/>
    <lineage>
        <taxon>Bacteria</taxon>
        <taxon>Pseudomonadati</taxon>
        <taxon>Pseudomonadota</taxon>
        <taxon>Gammaproteobacteria</taxon>
        <taxon>Enterobacterales</taxon>
        <taxon>Morganellaceae</taxon>
        <taxon>Xenorhabdus</taxon>
    </lineage>
</organism>
<sequence length="136" mass="15884">MDCDHDLNNLLKIKAIINTKEDIYFRAFEFVELTHCVHKKYWRLEMKRKKAFIFGNILMGLGMAAMFISLAYVLLGHIFDLGLSELLMGIALMGLFVGALIWLAGASVGGREQVTDKYWWLKHYDERYRRKKHKPS</sequence>
<dbReference type="AlphaFoldDB" id="D3VEQ1"/>
<dbReference type="KEGG" id="xne:XNC1_2103"/>
<evidence type="ECO:0000313" key="3">
    <source>
        <dbReference type="Proteomes" id="UP000008075"/>
    </source>
</evidence>
<keyword evidence="1" id="KW-1133">Transmembrane helix</keyword>
<keyword evidence="3" id="KW-1185">Reference proteome</keyword>
<feature type="transmembrane region" description="Helical" evidence="1">
    <location>
        <begin position="51"/>
        <end position="74"/>
    </location>
</feature>
<proteinExistence type="predicted"/>
<accession>D3VEQ1</accession>
<dbReference type="Proteomes" id="UP000008075">
    <property type="component" value="Chromosome"/>
</dbReference>
<protein>
    <submittedName>
        <fullName evidence="2">Uncharacterized protein</fullName>
    </submittedName>
</protein>
<keyword evidence="1" id="KW-0472">Membrane</keyword>
<dbReference type="Pfam" id="PF10762">
    <property type="entry name" value="DUF2583"/>
    <property type="match status" value="1"/>
</dbReference>
<dbReference type="eggNOG" id="ENOG5032TWR">
    <property type="taxonomic scope" value="Bacteria"/>
</dbReference>
<dbReference type="HOGENOM" id="CLU_1874663_0_0_6"/>
<dbReference type="STRING" id="406817.XNC1_2103"/>
<gene>
    <name evidence="2" type="ordered locus">XNC1_2103</name>
</gene>
<reference evidence="2 3" key="1">
    <citation type="journal article" date="2011" name="PLoS ONE">
        <title>The entomopathogenic bacterial endosymbionts xenorhabdus and photorhabdus: convergent lifestyles from divergent genomes.</title>
        <authorList>
            <person name="Chaston J.M."/>
            <person name="Suen G."/>
            <person name="Tucker S.L."/>
            <person name="Andersen A.W."/>
            <person name="Bhasin A."/>
            <person name="Bode E."/>
            <person name="Bode H.B."/>
            <person name="Brachmann A.O."/>
            <person name="Cowles C.E."/>
            <person name="Cowles K.N."/>
            <person name="Darby C."/>
            <person name="de Leon L."/>
            <person name="Drace K."/>
            <person name="Du Z."/>
            <person name="Givaudan A."/>
            <person name="Herbert Tran E.E."/>
            <person name="Jewell K.A."/>
            <person name="Knack J.J."/>
            <person name="Krasomil-Osterfeld K.C."/>
            <person name="Kukor R."/>
            <person name="Lanois A."/>
            <person name="Latreille P."/>
            <person name="Leimgruber N.K."/>
            <person name="Lipke C.M."/>
            <person name="Liu R."/>
            <person name="Lu X."/>
            <person name="Martens E.C."/>
            <person name="Marri P.R."/>
            <person name="Medigue C."/>
            <person name="Menard M.L."/>
            <person name="Miller N.M."/>
            <person name="Morales-Soto N."/>
            <person name="Norton S."/>
            <person name="Ogier J.C."/>
            <person name="Orchard S.S."/>
            <person name="Park D."/>
            <person name="Park Y."/>
            <person name="Qurollo B.A."/>
            <person name="Sugar D.R."/>
            <person name="Richards G.R."/>
            <person name="Rouy Z."/>
            <person name="Slominski B."/>
            <person name="Slominski K."/>
            <person name="Snyder H."/>
            <person name="Tjaden B.C."/>
            <person name="van der Hoeven R."/>
            <person name="Welch R.D."/>
            <person name="Wheeler C."/>
            <person name="Xiang B."/>
            <person name="Barbazuk B."/>
            <person name="Gaudriault S."/>
            <person name="Goodner B."/>
            <person name="Slater S.C."/>
            <person name="Forst S."/>
            <person name="Goldman B.S."/>
            <person name="Goodrich-Blair H."/>
        </authorList>
    </citation>
    <scope>NUCLEOTIDE SEQUENCE [LARGE SCALE GENOMIC DNA]</scope>
    <source>
        <strain evidence="3">ATCC 19061 / DSM 3370 / CCUG 14189 / LMG 1036 / NCIMB 9965 / AN6</strain>
    </source>
</reference>
<dbReference type="EMBL" id="FN667742">
    <property type="protein sequence ID" value="CBJ90163.1"/>
    <property type="molecule type" value="Genomic_DNA"/>
</dbReference>
<name>D3VEQ1_XENNA</name>
<feature type="transmembrane region" description="Helical" evidence="1">
    <location>
        <begin position="86"/>
        <end position="108"/>
    </location>
</feature>
<dbReference type="InterPro" id="IPR019698">
    <property type="entry name" value="DUF2583"/>
</dbReference>
<evidence type="ECO:0000256" key="1">
    <source>
        <dbReference type="SAM" id="Phobius"/>
    </source>
</evidence>
<dbReference type="NCBIfam" id="NF007968">
    <property type="entry name" value="PRK10692.1"/>
    <property type="match status" value="1"/>
</dbReference>